<dbReference type="GO" id="GO:0008017">
    <property type="term" value="F:microtubule binding"/>
    <property type="evidence" value="ECO:0007669"/>
    <property type="project" value="InterPro"/>
</dbReference>
<dbReference type="Gene3D" id="3.40.850.10">
    <property type="entry name" value="Kinesin motor domain"/>
    <property type="match status" value="1"/>
</dbReference>
<evidence type="ECO:0000313" key="13">
    <source>
        <dbReference type="EnsemblMetazoa" id="XP_022667829"/>
    </source>
</evidence>
<evidence type="ECO:0000256" key="2">
    <source>
        <dbReference type="ARBA" id="ARBA00022701"/>
    </source>
</evidence>
<dbReference type="EnsemblMetazoa" id="XM_022812094">
    <property type="protein sequence ID" value="XP_022667829"/>
    <property type="gene ID" value="LOC111253123"/>
</dbReference>
<proteinExistence type="inferred from homology"/>
<feature type="compositionally biased region" description="Basic residues" evidence="11">
    <location>
        <begin position="34"/>
        <end position="49"/>
    </location>
</feature>
<evidence type="ECO:0000256" key="6">
    <source>
        <dbReference type="ARBA" id="ARBA00023175"/>
    </source>
</evidence>
<evidence type="ECO:0000259" key="12">
    <source>
        <dbReference type="PROSITE" id="PS50067"/>
    </source>
</evidence>
<feature type="binding site" evidence="8">
    <location>
        <begin position="181"/>
        <end position="188"/>
    </location>
    <ligand>
        <name>ATP</name>
        <dbReference type="ChEBI" id="CHEBI:30616"/>
    </ligand>
</feature>
<dbReference type="OrthoDB" id="6489156at2759"/>
<reference evidence="13" key="1">
    <citation type="submission" date="2021-01" db="UniProtKB">
        <authorList>
            <consortium name="EnsemblMetazoa"/>
        </authorList>
    </citation>
    <scope>IDENTIFICATION</scope>
</reference>
<dbReference type="PANTHER" id="PTHR47968:SF13">
    <property type="entry name" value="KINESIN-LIKE PROTEIN KIF19 ISOFORM X1"/>
    <property type="match status" value="1"/>
</dbReference>
<evidence type="ECO:0000256" key="10">
    <source>
        <dbReference type="SAM" id="Coils"/>
    </source>
</evidence>
<dbReference type="InterPro" id="IPR019821">
    <property type="entry name" value="Kinesin_motor_CS"/>
</dbReference>
<feature type="domain" description="Kinesin motor" evidence="12">
    <location>
        <begin position="79"/>
        <end position="421"/>
    </location>
</feature>
<evidence type="ECO:0000256" key="5">
    <source>
        <dbReference type="ARBA" id="ARBA00023054"/>
    </source>
</evidence>
<feature type="region of interest" description="Disordered" evidence="11">
    <location>
        <begin position="31"/>
        <end position="51"/>
    </location>
</feature>
<evidence type="ECO:0000256" key="11">
    <source>
        <dbReference type="SAM" id="MobiDB-lite"/>
    </source>
</evidence>
<comment type="subcellular location">
    <subcellularLocation>
        <location evidence="1">Cytoplasm</location>
        <location evidence="1">Cytoskeleton</location>
    </subcellularLocation>
</comment>
<dbReference type="OMA" id="RYEMESH"/>
<dbReference type="GeneID" id="111253123"/>
<keyword evidence="2 9" id="KW-0493">Microtubule</keyword>
<dbReference type="Proteomes" id="UP000594260">
    <property type="component" value="Unplaced"/>
</dbReference>
<name>A0A7M7KNT7_VARDE</name>
<dbReference type="InterPro" id="IPR027417">
    <property type="entry name" value="P-loop_NTPase"/>
</dbReference>
<dbReference type="AlphaFoldDB" id="A0A7M7KNT7"/>
<keyword evidence="3 8" id="KW-0547">Nucleotide-binding</keyword>
<dbReference type="PANTHER" id="PTHR47968">
    <property type="entry name" value="CENTROMERE PROTEIN E"/>
    <property type="match status" value="1"/>
</dbReference>
<evidence type="ECO:0000256" key="7">
    <source>
        <dbReference type="ARBA" id="ARBA00023212"/>
    </source>
</evidence>
<accession>A0A7M7KNT7</accession>
<dbReference type="RefSeq" id="XP_022667829.1">
    <property type="nucleotide sequence ID" value="XM_022812094.1"/>
</dbReference>
<dbReference type="SUPFAM" id="SSF52540">
    <property type="entry name" value="P-loop containing nucleoside triphosphate hydrolases"/>
    <property type="match status" value="1"/>
</dbReference>
<dbReference type="GO" id="GO:0003777">
    <property type="term" value="F:microtubule motor activity"/>
    <property type="evidence" value="ECO:0007669"/>
    <property type="project" value="InterPro"/>
</dbReference>
<dbReference type="PROSITE" id="PS50067">
    <property type="entry name" value="KINESIN_MOTOR_2"/>
    <property type="match status" value="1"/>
</dbReference>
<dbReference type="InterPro" id="IPR036961">
    <property type="entry name" value="Kinesin_motor_dom_sf"/>
</dbReference>
<keyword evidence="6 8" id="KW-0505">Motor protein</keyword>
<dbReference type="Pfam" id="PF00225">
    <property type="entry name" value="Kinesin"/>
    <property type="match status" value="1"/>
</dbReference>
<evidence type="ECO:0000256" key="4">
    <source>
        <dbReference type="ARBA" id="ARBA00022840"/>
    </source>
</evidence>
<dbReference type="GO" id="GO:0005524">
    <property type="term" value="F:ATP binding"/>
    <property type="evidence" value="ECO:0007669"/>
    <property type="project" value="UniProtKB-UniRule"/>
</dbReference>
<dbReference type="InParanoid" id="A0A7M7KNT7"/>
<dbReference type="PRINTS" id="PR00380">
    <property type="entry name" value="KINESINHEAVY"/>
</dbReference>
<dbReference type="KEGG" id="vde:111253123"/>
<keyword evidence="14" id="KW-1185">Reference proteome</keyword>
<evidence type="ECO:0000256" key="8">
    <source>
        <dbReference type="PROSITE-ProRule" id="PRU00283"/>
    </source>
</evidence>
<dbReference type="GO" id="GO:0005874">
    <property type="term" value="C:microtubule"/>
    <property type="evidence" value="ECO:0007669"/>
    <property type="project" value="UniProtKB-KW"/>
</dbReference>
<keyword evidence="4 8" id="KW-0067">ATP-binding</keyword>
<feature type="coiled-coil region" evidence="10">
    <location>
        <begin position="444"/>
        <end position="492"/>
    </location>
</feature>
<keyword evidence="7" id="KW-0206">Cytoskeleton</keyword>
<dbReference type="InterPro" id="IPR001752">
    <property type="entry name" value="Kinesin_motor_dom"/>
</dbReference>
<sequence length="775" mass="85955">MPHIGVITAVTRLKSALFSLPDDVSKLQMAPSRRSLKRAPSRRSTRRSIGKTGVQLAHAIFSEDLVPTSATRIELSKGRMAVAVRIRPLSAYEEEHSQRRVVSALDERQLIFDPKSSYEDLERQPRVQGSKIVSMAEKNEQFEFDRVFDESSDNLKVYEDTVVPLLTSFLDGYNCSVFAYGATGSGKTHTMMGQDTNRGIVSLTMERLFSQLEGLESENVIEVQASYFEIYNENILDLLRPGKSEAKPLEIREAGKNVFISGLSHHAVTTMEQILELIQEGSRRRSQSETQANAKSSRSHAIFQISLKITNKITRTLQESKMSLIDLAGSERAAGVNRSRDRFKEGTNINKSLLALGNCINALAENKKAHVPYRDSKLTRILKDSLGGTAVTLMIAAISPSNASYETTHKTLLYAQRARKIQTTVTKNQNKVALGGVTNYMTLVNTLSAQLQTAQTQNAQLRKQLQTEQSNSAKLQAKVEDLQVELNTARSNNSIGESSPHAKIGPSVLEIADRYTEELFRQVIRARNREIEAISAVKQAQFARSLGLPSESIDVLLQNSQAMSQKKLDMDRMIAEARTKVSTNAMSPLDSRYLHDTTQREMQETQQLAARLIQMALKGGAQLEIPLTRFLALDNTEALSIPLSALASNSESSSMDIQQPCTPARNATECPLNQTFSKFATPPIPAPRSAIKNNTITKQTSASNVLGFDRDVQAVQGSARLPPVSLATKVRRVLVRSQSTRTFGDNNTNNNQNSMRAFLHHQPPKANFIKKPTWK</sequence>
<dbReference type="PROSITE" id="PS00411">
    <property type="entry name" value="KINESIN_MOTOR_1"/>
    <property type="match status" value="1"/>
</dbReference>
<keyword evidence="5 10" id="KW-0175">Coiled coil</keyword>
<evidence type="ECO:0000256" key="3">
    <source>
        <dbReference type="ARBA" id="ARBA00022741"/>
    </source>
</evidence>
<keyword evidence="7" id="KW-0963">Cytoplasm</keyword>
<organism evidence="13 14">
    <name type="scientific">Varroa destructor</name>
    <name type="common">Honeybee mite</name>
    <dbReference type="NCBI Taxonomy" id="109461"/>
    <lineage>
        <taxon>Eukaryota</taxon>
        <taxon>Metazoa</taxon>
        <taxon>Ecdysozoa</taxon>
        <taxon>Arthropoda</taxon>
        <taxon>Chelicerata</taxon>
        <taxon>Arachnida</taxon>
        <taxon>Acari</taxon>
        <taxon>Parasitiformes</taxon>
        <taxon>Mesostigmata</taxon>
        <taxon>Gamasina</taxon>
        <taxon>Dermanyssoidea</taxon>
        <taxon>Varroidae</taxon>
        <taxon>Varroa</taxon>
    </lineage>
</organism>
<evidence type="ECO:0000313" key="14">
    <source>
        <dbReference type="Proteomes" id="UP000594260"/>
    </source>
</evidence>
<dbReference type="SMART" id="SM00129">
    <property type="entry name" value="KISc"/>
    <property type="match status" value="1"/>
</dbReference>
<dbReference type="InterPro" id="IPR027640">
    <property type="entry name" value="Kinesin-like_fam"/>
</dbReference>
<dbReference type="GO" id="GO:0007018">
    <property type="term" value="P:microtubule-based movement"/>
    <property type="evidence" value="ECO:0007669"/>
    <property type="project" value="InterPro"/>
</dbReference>
<protein>
    <recommendedName>
        <fullName evidence="9">Kinesin-like protein</fullName>
    </recommendedName>
</protein>
<evidence type="ECO:0000256" key="9">
    <source>
        <dbReference type="RuleBase" id="RU000394"/>
    </source>
</evidence>
<evidence type="ECO:0000256" key="1">
    <source>
        <dbReference type="ARBA" id="ARBA00004245"/>
    </source>
</evidence>
<comment type="similarity">
    <text evidence="8 9">Belongs to the TRAFAC class myosin-kinesin ATPase superfamily. Kinesin family.</text>
</comment>